<dbReference type="OrthoDB" id="28918at10239"/>
<evidence type="ECO:0000313" key="1">
    <source>
        <dbReference type="EMBL" id="AFQ96268.1"/>
    </source>
</evidence>
<gene>
    <name evidence="1" type="ORF">P70_0079</name>
</gene>
<dbReference type="RefSeq" id="YP_006905944.1">
    <property type="nucleotide sequence ID" value="NC_018831.1"/>
</dbReference>
<keyword evidence="2" id="KW-1185">Reference proteome</keyword>
<sequence length="119" mass="14016">MIIFDDEILIHINRFESFEEYASYNTDCTRKEFDERLEFGLLQDISPSSYNGASDTTQFHELTNSNIIGAIHAELQECRNYYTDMLYPDEELSDREIILEMVTELNIFTLEGHLYIDLD</sequence>
<dbReference type="GeneID" id="13827684"/>
<proteinExistence type="predicted"/>
<accession>J9QIY7</accession>
<name>J9QIY7_9CAUD</name>
<evidence type="ECO:0000313" key="2">
    <source>
        <dbReference type="Proteomes" id="UP000006275"/>
    </source>
</evidence>
<organism evidence="1 2">
    <name type="scientific">Listeria phage P70</name>
    <dbReference type="NCBI Taxonomy" id="1225800"/>
    <lineage>
        <taxon>Viruses</taxon>
        <taxon>Duplodnaviria</taxon>
        <taxon>Heunggongvirae</taxon>
        <taxon>Uroviricota</taxon>
        <taxon>Caudoviricetes</taxon>
        <taxon>Homburgvirus</taxon>
        <taxon>Homburgvirus P70</taxon>
    </lineage>
</organism>
<dbReference type="KEGG" id="vg:13827684"/>
<dbReference type="Proteomes" id="UP000006275">
    <property type="component" value="Segment"/>
</dbReference>
<dbReference type="EMBL" id="JX442241">
    <property type="protein sequence ID" value="AFQ96268.1"/>
    <property type="molecule type" value="Genomic_DNA"/>
</dbReference>
<reference evidence="1 2" key="1">
    <citation type="journal article" date="2012" name="J. Virol.">
        <title>Bacteriophage P70: Unique morphology and unrelatedness to other Listeria bacteriophages.</title>
        <authorList>
            <person name="Schmuki M.M."/>
            <person name="Erne D."/>
            <person name="Loessner M.J."/>
            <person name="Klumpp J."/>
        </authorList>
    </citation>
    <scope>NUCLEOTIDE SEQUENCE [LARGE SCALE GENOMIC DNA]</scope>
</reference>
<protein>
    <submittedName>
        <fullName evidence="1">Uncharacterized protein</fullName>
    </submittedName>
</protein>